<proteinExistence type="predicted"/>
<protein>
    <submittedName>
        <fullName evidence="2">Mitochondrial ATP synthase regulatory component factor B</fullName>
    </submittedName>
</protein>
<keyword evidence="1" id="KW-1185">Reference proteome</keyword>
<dbReference type="Proteomes" id="UP000887540">
    <property type="component" value="Unplaced"/>
</dbReference>
<evidence type="ECO:0000313" key="2">
    <source>
        <dbReference type="WBParaSite" id="ACRNAN_scaffold9250.g18843.t1"/>
    </source>
</evidence>
<dbReference type="SUPFAM" id="SSF52047">
    <property type="entry name" value="RNI-like"/>
    <property type="match status" value="1"/>
</dbReference>
<dbReference type="Gene3D" id="3.80.10.10">
    <property type="entry name" value="Ribonuclease Inhibitor"/>
    <property type="match status" value="1"/>
</dbReference>
<organism evidence="1 2">
    <name type="scientific">Acrobeloides nanus</name>
    <dbReference type="NCBI Taxonomy" id="290746"/>
    <lineage>
        <taxon>Eukaryota</taxon>
        <taxon>Metazoa</taxon>
        <taxon>Ecdysozoa</taxon>
        <taxon>Nematoda</taxon>
        <taxon>Chromadorea</taxon>
        <taxon>Rhabditida</taxon>
        <taxon>Tylenchina</taxon>
        <taxon>Cephalobomorpha</taxon>
        <taxon>Cephaloboidea</taxon>
        <taxon>Cephalobidae</taxon>
        <taxon>Acrobeloides</taxon>
    </lineage>
</organism>
<accession>A0A914EPM5</accession>
<reference evidence="2" key="1">
    <citation type="submission" date="2022-11" db="UniProtKB">
        <authorList>
            <consortium name="WormBaseParasite"/>
        </authorList>
    </citation>
    <scope>IDENTIFICATION</scope>
</reference>
<dbReference type="WBParaSite" id="ACRNAN_scaffold9250.g18843.t1">
    <property type="protein sequence ID" value="ACRNAN_scaffold9250.g18843.t1"/>
    <property type="gene ID" value="ACRNAN_scaffold9250.g18843"/>
</dbReference>
<dbReference type="AlphaFoldDB" id="A0A914EPM5"/>
<name>A0A914EPM5_9BILA</name>
<evidence type="ECO:0000313" key="1">
    <source>
        <dbReference type="Proteomes" id="UP000887540"/>
    </source>
</evidence>
<sequence>MANLIREFSYDKKRVNEVGPDRAAAEWIVRCEGKIKFDKFKDYISDYNDLVRITAMIDPAKPAQQVYLEAIDASDAIISGYGSYYFRGLKHLHDVKFIRCRNWPDWGFEIMGDAVGEHVKNLRIESCPKISEKGIRYLTKFSALKTLTLLDLELKNKDQLLQELEQALPSCDIKSPFC</sequence>
<dbReference type="InterPro" id="IPR032675">
    <property type="entry name" value="LRR_dom_sf"/>
</dbReference>